<organism evidence="2 3">
    <name type="scientific">Actimicrobium antarcticum</name>
    <dbReference type="NCBI Taxonomy" id="1051899"/>
    <lineage>
        <taxon>Bacteria</taxon>
        <taxon>Pseudomonadati</taxon>
        <taxon>Pseudomonadota</taxon>
        <taxon>Betaproteobacteria</taxon>
        <taxon>Burkholderiales</taxon>
        <taxon>Oxalobacteraceae</taxon>
        <taxon>Actimicrobium</taxon>
    </lineage>
</organism>
<comment type="caution">
    <text evidence="2">The sequence shown here is derived from an EMBL/GenBank/DDBJ whole genome shotgun (WGS) entry which is preliminary data.</text>
</comment>
<evidence type="ECO:0000256" key="1">
    <source>
        <dbReference type="SAM" id="Phobius"/>
    </source>
</evidence>
<dbReference type="RefSeq" id="WP_344764681.1">
    <property type="nucleotide sequence ID" value="NZ_BAAAZE010000013.1"/>
</dbReference>
<dbReference type="EMBL" id="BAAAZE010000013">
    <property type="protein sequence ID" value="GAA4030729.1"/>
    <property type="molecule type" value="Genomic_DNA"/>
</dbReference>
<gene>
    <name evidence="2" type="ORF">GCM10022212_31450</name>
</gene>
<keyword evidence="1" id="KW-0812">Transmembrane</keyword>
<dbReference type="Pfam" id="PF05137">
    <property type="entry name" value="PilN"/>
    <property type="match status" value="1"/>
</dbReference>
<feature type="transmembrane region" description="Helical" evidence="1">
    <location>
        <begin position="22"/>
        <end position="42"/>
    </location>
</feature>
<evidence type="ECO:0008006" key="4">
    <source>
        <dbReference type="Google" id="ProtNLM"/>
    </source>
</evidence>
<dbReference type="PROSITE" id="PS51257">
    <property type="entry name" value="PROKAR_LIPOPROTEIN"/>
    <property type="match status" value="1"/>
</dbReference>
<keyword evidence="1" id="KW-1133">Transmembrane helix</keyword>
<keyword evidence="1" id="KW-0472">Membrane</keyword>
<dbReference type="Proteomes" id="UP001501353">
    <property type="component" value="Unassembled WGS sequence"/>
</dbReference>
<keyword evidence="3" id="KW-1185">Reference proteome</keyword>
<reference evidence="3" key="1">
    <citation type="journal article" date="2019" name="Int. J. Syst. Evol. Microbiol.">
        <title>The Global Catalogue of Microorganisms (GCM) 10K type strain sequencing project: providing services to taxonomists for standard genome sequencing and annotation.</title>
        <authorList>
            <consortium name="The Broad Institute Genomics Platform"/>
            <consortium name="The Broad Institute Genome Sequencing Center for Infectious Disease"/>
            <person name="Wu L."/>
            <person name="Ma J."/>
        </authorList>
    </citation>
    <scope>NUCLEOTIDE SEQUENCE [LARGE SCALE GENOMIC DNA]</scope>
    <source>
        <strain evidence="3">JCM 16673</strain>
    </source>
</reference>
<accession>A0ABP7TTD4</accession>
<proteinExistence type="predicted"/>
<evidence type="ECO:0000313" key="3">
    <source>
        <dbReference type="Proteomes" id="UP001501353"/>
    </source>
</evidence>
<sequence>MKALQIDFAPGSLVRTLARTSALTWSAASIGLLACVLAAFNADMLMAQHAHSRTALQQVHALQQRRMAPVPASQRAALPAAQVDAINGTIARLNLPWRDVFDAIESATPPAIALLALEPDARRHLLKVTAEAKNSEAMIGYLDALQQQPLFAGVVLLRHETSEQDPNKPLRFQFEAQWQAFGP</sequence>
<protein>
    <recommendedName>
        <fullName evidence="4">Pilus assembly protein</fullName>
    </recommendedName>
</protein>
<evidence type="ECO:0000313" key="2">
    <source>
        <dbReference type="EMBL" id="GAA4030729.1"/>
    </source>
</evidence>
<name>A0ABP7TTD4_9BURK</name>
<dbReference type="InterPro" id="IPR007813">
    <property type="entry name" value="PilN"/>
</dbReference>